<keyword evidence="1" id="KW-0812">Transmembrane</keyword>
<feature type="transmembrane region" description="Helical" evidence="1">
    <location>
        <begin position="66"/>
        <end position="84"/>
    </location>
</feature>
<dbReference type="EMBL" id="WIOL01000005">
    <property type="protein sequence ID" value="MQT18137.1"/>
    <property type="molecule type" value="Genomic_DNA"/>
</dbReference>
<dbReference type="InterPro" id="IPR054839">
    <property type="entry name" value="puhB_PGC"/>
</dbReference>
<reference evidence="2 3" key="1">
    <citation type="submission" date="2019-09" db="EMBL/GenBank/DDBJ databases">
        <title>Polymorphobacter sp. isolated from a lake in China.</title>
        <authorList>
            <person name="Liu Z."/>
        </authorList>
    </citation>
    <scope>NUCLEOTIDE SEQUENCE [LARGE SCALE GENOMIC DNA]</scope>
    <source>
        <strain evidence="2 3">D40P</strain>
    </source>
</reference>
<dbReference type="AlphaFoldDB" id="A0A7C9GQ82"/>
<name>A0A7C9GQ82_9SPHN</name>
<comment type="caution">
    <text evidence="2">The sequence shown here is derived from an EMBL/GenBank/DDBJ whole genome shotgun (WGS) entry which is preliminary data.</text>
</comment>
<organism evidence="2 3">
    <name type="scientific">Sandarakinorhabdus fusca</name>
    <dbReference type="NCBI Taxonomy" id="1439888"/>
    <lineage>
        <taxon>Bacteria</taxon>
        <taxon>Pseudomonadati</taxon>
        <taxon>Pseudomonadota</taxon>
        <taxon>Alphaproteobacteria</taxon>
        <taxon>Sphingomonadales</taxon>
        <taxon>Sphingosinicellaceae</taxon>
        <taxon>Sandarakinorhabdus</taxon>
    </lineage>
</organism>
<proteinExistence type="predicted"/>
<gene>
    <name evidence="2" type="ORF">F3168_12815</name>
</gene>
<dbReference type="NCBIfam" id="NF040894">
    <property type="entry name" value="puhB_PGC"/>
    <property type="match status" value="1"/>
</dbReference>
<keyword evidence="3" id="KW-1185">Reference proteome</keyword>
<keyword evidence="1" id="KW-1133">Transmembrane helix</keyword>
<dbReference type="Proteomes" id="UP000481327">
    <property type="component" value="Unassembled WGS sequence"/>
</dbReference>
<evidence type="ECO:0000256" key="1">
    <source>
        <dbReference type="SAM" id="Phobius"/>
    </source>
</evidence>
<evidence type="ECO:0000313" key="3">
    <source>
        <dbReference type="Proteomes" id="UP000481327"/>
    </source>
</evidence>
<accession>A0A7C9GQ82</accession>
<keyword evidence="1" id="KW-0472">Membrane</keyword>
<feature type="transmembrane region" description="Helical" evidence="1">
    <location>
        <begin position="43"/>
        <end position="60"/>
    </location>
</feature>
<protein>
    <submittedName>
        <fullName evidence="2">PH domain-containing protein</fullName>
    </submittedName>
</protein>
<sequence>MTIEYEIEPIPGLPGNLPAGETIVWQGSPDWQTLARAVFHTRLVAVWFVFVASLAFVAGGTGLKGALVTLLAAGLGLGVLYFLARASSRSTIYTLTSRRVVMRFGVALPKCINLPLKAIGAADVRNLGNGRVDIVLRPTDRFPLGWLQMWPHVQPWKVASPQPMLRAVPESFVPILAEALRGADPVQTSTVELAPQAAGSHVELSSPAIGVAA</sequence>
<evidence type="ECO:0000313" key="2">
    <source>
        <dbReference type="EMBL" id="MQT18137.1"/>
    </source>
</evidence>